<dbReference type="EMBL" id="DMZY01000079">
    <property type="protein sequence ID" value="HAV92046.1"/>
    <property type="molecule type" value="Genomic_DNA"/>
</dbReference>
<comment type="caution">
    <text evidence="7">The sequence shown here is derived from an EMBL/GenBank/DDBJ whole genome shotgun (WGS) entry which is preliminary data.</text>
</comment>
<dbReference type="GO" id="GO:0016987">
    <property type="term" value="F:sigma factor activity"/>
    <property type="evidence" value="ECO:0007669"/>
    <property type="project" value="UniProtKB-KW"/>
</dbReference>
<keyword evidence="4" id="KW-0804">Transcription</keyword>
<feature type="domain" description="RNA polymerase sigma factor 70 region 4 type 2" evidence="6">
    <location>
        <begin position="92"/>
        <end position="144"/>
    </location>
</feature>
<keyword evidence="2" id="KW-0805">Transcription regulation</keyword>
<evidence type="ECO:0008006" key="9">
    <source>
        <dbReference type="Google" id="ProtNLM"/>
    </source>
</evidence>
<dbReference type="InterPro" id="IPR013324">
    <property type="entry name" value="RNA_pol_sigma_r3/r4-like"/>
</dbReference>
<evidence type="ECO:0000313" key="8">
    <source>
        <dbReference type="Proteomes" id="UP000264062"/>
    </source>
</evidence>
<comment type="similarity">
    <text evidence="1">Belongs to the sigma-70 factor family. ECF subfamily.</text>
</comment>
<dbReference type="GO" id="GO:0003677">
    <property type="term" value="F:DNA binding"/>
    <property type="evidence" value="ECO:0007669"/>
    <property type="project" value="InterPro"/>
</dbReference>
<dbReference type="GO" id="GO:0006352">
    <property type="term" value="P:DNA-templated transcription initiation"/>
    <property type="evidence" value="ECO:0007669"/>
    <property type="project" value="InterPro"/>
</dbReference>
<dbReference type="PANTHER" id="PTHR43133">
    <property type="entry name" value="RNA POLYMERASE ECF-TYPE SIGMA FACTO"/>
    <property type="match status" value="1"/>
</dbReference>
<name>A0A350H930_UNCW3</name>
<dbReference type="Gene3D" id="1.10.10.10">
    <property type="entry name" value="Winged helix-like DNA-binding domain superfamily/Winged helix DNA-binding domain"/>
    <property type="match status" value="1"/>
</dbReference>
<proteinExistence type="inferred from homology"/>
<dbReference type="InterPro" id="IPR007627">
    <property type="entry name" value="RNA_pol_sigma70_r2"/>
</dbReference>
<gene>
    <name evidence="7" type="ORF">DCW38_02565</name>
</gene>
<evidence type="ECO:0000256" key="2">
    <source>
        <dbReference type="ARBA" id="ARBA00023015"/>
    </source>
</evidence>
<evidence type="ECO:0000256" key="3">
    <source>
        <dbReference type="ARBA" id="ARBA00023082"/>
    </source>
</evidence>
<dbReference type="InterPro" id="IPR039425">
    <property type="entry name" value="RNA_pol_sigma-70-like"/>
</dbReference>
<dbReference type="SUPFAM" id="SSF88946">
    <property type="entry name" value="Sigma2 domain of RNA polymerase sigma factors"/>
    <property type="match status" value="1"/>
</dbReference>
<feature type="domain" description="RNA polymerase sigma-70 region 2" evidence="5">
    <location>
        <begin position="13"/>
        <end position="72"/>
    </location>
</feature>
<keyword evidence="3" id="KW-0731">Sigma factor</keyword>
<accession>A0A350H930</accession>
<organism evidence="7 8">
    <name type="scientific">candidate division WOR-3 bacterium</name>
    <dbReference type="NCBI Taxonomy" id="2052148"/>
    <lineage>
        <taxon>Bacteria</taxon>
        <taxon>Bacteria division WOR-3</taxon>
    </lineage>
</organism>
<dbReference type="InterPro" id="IPR014284">
    <property type="entry name" value="RNA_pol_sigma-70_dom"/>
</dbReference>
<dbReference type="Proteomes" id="UP000264062">
    <property type="component" value="Unassembled WGS sequence"/>
</dbReference>
<reference evidence="7 8" key="1">
    <citation type="journal article" date="2018" name="Nat. Biotechnol.">
        <title>A standardized bacterial taxonomy based on genome phylogeny substantially revises the tree of life.</title>
        <authorList>
            <person name="Parks D.H."/>
            <person name="Chuvochina M."/>
            <person name="Waite D.W."/>
            <person name="Rinke C."/>
            <person name="Skarshewski A."/>
            <person name="Chaumeil P.A."/>
            <person name="Hugenholtz P."/>
        </authorList>
    </citation>
    <scope>NUCLEOTIDE SEQUENCE [LARGE SCALE GENOMIC DNA]</scope>
    <source>
        <strain evidence="7">UBA9956</strain>
    </source>
</reference>
<protein>
    <recommendedName>
        <fullName evidence="9">RNA polymerase sigma factor</fullName>
    </recommendedName>
</protein>
<evidence type="ECO:0000256" key="1">
    <source>
        <dbReference type="ARBA" id="ARBA00010641"/>
    </source>
</evidence>
<evidence type="ECO:0000313" key="7">
    <source>
        <dbReference type="EMBL" id="HAV92046.1"/>
    </source>
</evidence>
<dbReference type="Pfam" id="PF04542">
    <property type="entry name" value="Sigma70_r2"/>
    <property type="match status" value="1"/>
</dbReference>
<dbReference type="Pfam" id="PF08281">
    <property type="entry name" value="Sigma70_r4_2"/>
    <property type="match status" value="1"/>
</dbReference>
<dbReference type="AlphaFoldDB" id="A0A350H930"/>
<dbReference type="CDD" id="cd06171">
    <property type="entry name" value="Sigma70_r4"/>
    <property type="match status" value="1"/>
</dbReference>
<evidence type="ECO:0000259" key="6">
    <source>
        <dbReference type="Pfam" id="PF08281"/>
    </source>
</evidence>
<dbReference type="Gene3D" id="1.10.1740.10">
    <property type="match status" value="1"/>
</dbReference>
<dbReference type="InterPro" id="IPR036388">
    <property type="entry name" value="WH-like_DNA-bd_sf"/>
</dbReference>
<sequence>MCPDTEKSDRDAKVYSIAYGFTNHREDSQDIVQEIFRKVWENFSQVRDESKRKSWLISIAYNTCKNFVKRKRDFEGLPEEYAQKSEENVLKERILSEIGKLDSDKRITLILLEYERYSYKEIAKVMGKSEGSVKTIIFRARNDLKILLRDLPAAEEK</sequence>
<evidence type="ECO:0000256" key="4">
    <source>
        <dbReference type="ARBA" id="ARBA00023163"/>
    </source>
</evidence>
<dbReference type="SUPFAM" id="SSF88659">
    <property type="entry name" value="Sigma3 and sigma4 domains of RNA polymerase sigma factors"/>
    <property type="match status" value="1"/>
</dbReference>
<dbReference type="NCBIfam" id="TIGR02937">
    <property type="entry name" value="sigma70-ECF"/>
    <property type="match status" value="1"/>
</dbReference>
<dbReference type="InterPro" id="IPR013249">
    <property type="entry name" value="RNA_pol_sigma70_r4_t2"/>
</dbReference>
<dbReference type="PANTHER" id="PTHR43133:SF51">
    <property type="entry name" value="RNA POLYMERASE SIGMA FACTOR"/>
    <property type="match status" value="1"/>
</dbReference>
<dbReference type="InterPro" id="IPR013325">
    <property type="entry name" value="RNA_pol_sigma_r2"/>
</dbReference>
<evidence type="ECO:0000259" key="5">
    <source>
        <dbReference type="Pfam" id="PF04542"/>
    </source>
</evidence>